<reference evidence="1 2" key="1">
    <citation type="journal article" date="2021" name="Commun. Biol.">
        <title>The genome of Shorea leprosula (Dipterocarpaceae) highlights the ecological relevance of drought in aseasonal tropical rainforests.</title>
        <authorList>
            <person name="Ng K.K.S."/>
            <person name="Kobayashi M.J."/>
            <person name="Fawcett J.A."/>
            <person name="Hatakeyama M."/>
            <person name="Paape T."/>
            <person name="Ng C.H."/>
            <person name="Ang C.C."/>
            <person name="Tnah L.H."/>
            <person name="Lee C.T."/>
            <person name="Nishiyama T."/>
            <person name="Sese J."/>
            <person name="O'Brien M.J."/>
            <person name="Copetti D."/>
            <person name="Mohd Noor M.I."/>
            <person name="Ong R.C."/>
            <person name="Putra M."/>
            <person name="Sireger I.Z."/>
            <person name="Indrioko S."/>
            <person name="Kosugi Y."/>
            <person name="Izuno A."/>
            <person name="Isagi Y."/>
            <person name="Lee S.L."/>
            <person name="Shimizu K.K."/>
        </authorList>
    </citation>
    <scope>NUCLEOTIDE SEQUENCE [LARGE SCALE GENOMIC DNA]</scope>
    <source>
        <strain evidence="1">214</strain>
    </source>
</reference>
<name>A0AAV5LVG3_9ROSI</name>
<evidence type="ECO:0000313" key="1">
    <source>
        <dbReference type="EMBL" id="GKV41084.1"/>
    </source>
</evidence>
<evidence type="ECO:0000313" key="2">
    <source>
        <dbReference type="Proteomes" id="UP001054252"/>
    </source>
</evidence>
<dbReference type="AlphaFoldDB" id="A0AAV5LVG3"/>
<comment type="caution">
    <text evidence="1">The sequence shown here is derived from an EMBL/GenBank/DDBJ whole genome shotgun (WGS) entry which is preliminary data.</text>
</comment>
<accession>A0AAV5LVG3</accession>
<gene>
    <name evidence="1" type="ORF">SLEP1_g48663</name>
</gene>
<evidence type="ECO:0008006" key="3">
    <source>
        <dbReference type="Google" id="ProtNLM"/>
    </source>
</evidence>
<keyword evidence="2" id="KW-1185">Reference proteome</keyword>
<dbReference type="EMBL" id="BPVZ01000147">
    <property type="protein sequence ID" value="GKV41084.1"/>
    <property type="molecule type" value="Genomic_DNA"/>
</dbReference>
<protein>
    <recommendedName>
        <fullName evidence="3">Secreted protein</fullName>
    </recommendedName>
</protein>
<organism evidence="1 2">
    <name type="scientific">Rubroshorea leprosula</name>
    <dbReference type="NCBI Taxonomy" id="152421"/>
    <lineage>
        <taxon>Eukaryota</taxon>
        <taxon>Viridiplantae</taxon>
        <taxon>Streptophyta</taxon>
        <taxon>Embryophyta</taxon>
        <taxon>Tracheophyta</taxon>
        <taxon>Spermatophyta</taxon>
        <taxon>Magnoliopsida</taxon>
        <taxon>eudicotyledons</taxon>
        <taxon>Gunneridae</taxon>
        <taxon>Pentapetalae</taxon>
        <taxon>rosids</taxon>
        <taxon>malvids</taxon>
        <taxon>Malvales</taxon>
        <taxon>Dipterocarpaceae</taxon>
        <taxon>Rubroshorea</taxon>
    </lineage>
</organism>
<dbReference type="Proteomes" id="UP001054252">
    <property type="component" value="Unassembled WGS sequence"/>
</dbReference>
<sequence length="70" mass="7741">MWVGDFWAFFRFPRIFLAIPAGSSPICTPVLLAGFMVPDCSVSLALGSSLRFYASGETKPRTRKPREVTS</sequence>
<proteinExistence type="predicted"/>